<dbReference type="RefSeq" id="WP_107536574.1">
    <property type="nucleotide sequence ID" value="NZ_BMDF01000005.1"/>
</dbReference>
<reference evidence="7 8" key="1">
    <citation type="journal article" date="2016" name="Front. Microbiol.">
        <title>Comprehensive Phylogenetic Analysis of Bovine Non-aureus Staphylococci Species Based on Whole-Genome Sequencing.</title>
        <authorList>
            <person name="Naushad S."/>
            <person name="Barkema H.W."/>
            <person name="Luby C."/>
            <person name="Condas L.A."/>
            <person name="Nobrega D.B."/>
            <person name="Carson D.A."/>
            <person name="De Buck J."/>
        </authorList>
    </citation>
    <scope>NUCLEOTIDE SEQUENCE [LARGE SCALE GENOMIC DNA]</scope>
    <source>
        <strain evidence="7 8">SNUC 2204</strain>
    </source>
</reference>
<dbReference type="OrthoDB" id="9802241at2"/>
<dbReference type="GO" id="GO:0006596">
    <property type="term" value="P:polyamine biosynthetic process"/>
    <property type="evidence" value="ECO:0007669"/>
    <property type="project" value="InterPro"/>
</dbReference>
<dbReference type="Pfam" id="PF00278">
    <property type="entry name" value="Orn_DAP_Arg_deC"/>
    <property type="match status" value="1"/>
</dbReference>
<accession>A0A2T4PWR6</accession>
<proteinExistence type="inferred from homology"/>
<gene>
    <name evidence="7" type="ORF">BU072_01365</name>
</gene>
<dbReference type="PRINTS" id="PR01179">
    <property type="entry name" value="ODADCRBXLASE"/>
</dbReference>
<dbReference type="AlphaFoldDB" id="A0A2T4PWR6"/>
<keyword evidence="2 3" id="KW-0663">Pyridoxal phosphate</keyword>
<dbReference type="GO" id="GO:0009089">
    <property type="term" value="P:lysine biosynthetic process via diaminopimelate"/>
    <property type="evidence" value="ECO:0007669"/>
    <property type="project" value="TreeGrafter"/>
</dbReference>
<dbReference type="SUPFAM" id="SSF50621">
    <property type="entry name" value="Alanine racemase C-terminal domain-like"/>
    <property type="match status" value="1"/>
</dbReference>
<dbReference type="GO" id="GO:0008836">
    <property type="term" value="F:diaminopimelate decarboxylase activity"/>
    <property type="evidence" value="ECO:0007669"/>
    <property type="project" value="TreeGrafter"/>
</dbReference>
<organism evidence="7 8">
    <name type="scientific">Mammaliicoccus vitulinus</name>
    <dbReference type="NCBI Taxonomy" id="71237"/>
    <lineage>
        <taxon>Bacteria</taxon>
        <taxon>Bacillati</taxon>
        <taxon>Bacillota</taxon>
        <taxon>Bacilli</taxon>
        <taxon>Bacillales</taxon>
        <taxon>Staphylococcaceae</taxon>
        <taxon>Mammaliicoccus</taxon>
    </lineage>
</organism>
<dbReference type="STRING" id="1167632.GCA_000286335_01307"/>
<dbReference type="Gene3D" id="2.40.37.10">
    <property type="entry name" value="Lyase, Ornithine Decarboxylase, Chain A, domain 1"/>
    <property type="match status" value="1"/>
</dbReference>
<dbReference type="PRINTS" id="PR01182">
    <property type="entry name" value="ORNDCRBXLASE"/>
</dbReference>
<dbReference type="GeneID" id="64117583"/>
<feature type="domain" description="Orn/DAP/Arg decarboxylase 2 N-terminal" evidence="6">
    <location>
        <begin position="27"/>
        <end position="241"/>
    </location>
</feature>
<evidence type="ECO:0000256" key="4">
    <source>
        <dbReference type="RuleBase" id="RU003737"/>
    </source>
</evidence>
<dbReference type="EMBL" id="PZFK01000002">
    <property type="protein sequence ID" value="PTI30954.1"/>
    <property type="molecule type" value="Genomic_DNA"/>
</dbReference>
<evidence type="ECO:0000313" key="7">
    <source>
        <dbReference type="EMBL" id="PTI30954.1"/>
    </source>
</evidence>
<comment type="caution">
    <text evidence="7">The sequence shown here is derived from an EMBL/GenBank/DDBJ whole genome shotgun (WGS) entry which is preliminary data.</text>
</comment>
<feature type="domain" description="Orn/DAP/Arg decarboxylase 2 C-terminal" evidence="5">
    <location>
        <begin position="17"/>
        <end position="352"/>
    </location>
</feature>
<evidence type="ECO:0000259" key="5">
    <source>
        <dbReference type="Pfam" id="PF00278"/>
    </source>
</evidence>
<evidence type="ECO:0000256" key="2">
    <source>
        <dbReference type="ARBA" id="ARBA00022898"/>
    </source>
</evidence>
<evidence type="ECO:0000259" key="6">
    <source>
        <dbReference type="Pfam" id="PF02784"/>
    </source>
</evidence>
<dbReference type="SUPFAM" id="SSF51419">
    <property type="entry name" value="PLP-binding barrel"/>
    <property type="match status" value="1"/>
</dbReference>
<dbReference type="PANTHER" id="PTHR43727">
    <property type="entry name" value="DIAMINOPIMELATE DECARBOXYLASE"/>
    <property type="match status" value="1"/>
</dbReference>
<name>A0A2T4PWR6_9STAP</name>
<dbReference type="InterPro" id="IPR022644">
    <property type="entry name" value="De-COase2_N"/>
</dbReference>
<dbReference type="InterPro" id="IPR022643">
    <property type="entry name" value="De-COase2_C"/>
</dbReference>
<dbReference type="InterPro" id="IPR002433">
    <property type="entry name" value="Orn_de-COase"/>
</dbReference>
<dbReference type="PANTHER" id="PTHR43727:SF2">
    <property type="entry name" value="GROUP IV DECARBOXYLASE"/>
    <property type="match status" value="1"/>
</dbReference>
<evidence type="ECO:0000313" key="8">
    <source>
        <dbReference type="Proteomes" id="UP000241209"/>
    </source>
</evidence>
<sequence length="374" mass="42868">MENIKQTLEDANHDYYIYDLTRLRDRISWIRSVTKHDIYYAAKANSNLKILETLLPYVSGFEVASTGEIEKVRSISSEVPIIYGGPVKTKHHLAYAIEEHVKSIQVESLFELDYLKDLLQDTDQTIEVMIRINLSNIESNAKLKMAGVPTQFGMPYDDIDEAIQLCKETARITLTGFHFHSMSNNLDEDAHVTFIESAVEFTHQNKQHLPEDYSINVGGGIGIDYDEQKLFDFDYFATRIQHLPHLTFELGRFITGPIGYYAANVFDIKSMHNKTFVLLNGGTNHFRFPKAWNHNQPFEIIASEDTVGRIKTIHDDTVVFAGKLCTPNDVFGKPYNISHIKTGDWVVFKYAGSYGYDISHLQFLSHELPEIRYI</sequence>
<feature type="modified residue" description="N6-(pyridoxal phosphate)lysine" evidence="3">
    <location>
        <position position="43"/>
    </location>
</feature>
<feature type="active site" description="Proton donor" evidence="3">
    <location>
        <position position="325"/>
    </location>
</feature>
<dbReference type="Gene3D" id="3.20.20.10">
    <property type="entry name" value="Alanine racemase"/>
    <property type="match status" value="1"/>
</dbReference>
<dbReference type="InterPro" id="IPR000183">
    <property type="entry name" value="Orn/DAP/Arg_de-COase"/>
</dbReference>
<protein>
    <submittedName>
        <fullName evidence="7">Pyridoxal-dependent decarboxylase, pyridoxal-binding domain protein</fullName>
    </submittedName>
</protein>
<comment type="cofactor">
    <cofactor evidence="1 3">
        <name>pyridoxal 5'-phosphate</name>
        <dbReference type="ChEBI" id="CHEBI:597326"/>
    </cofactor>
</comment>
<evidence type="ECO:0000256" key="3">
    <source>
        <dbReference type="PIRSR" id="PIRSR600183-50"/>
    </source>
</evidence>
<dbReference type="Pfam" id="PF02784">
    <property type="entry name" value="Orn_Arg_deC_N"/>
    <property type="match status" value="1"/>
</dbReference>
<dbReference type="Proteomes" id="UP000241209">
    <property type="component" value="Unassembled WGS sequence"/>
</dbReference>
<evidence type="ECO:0000256" key="1">
    <source>
        <dbReference type="ARBA" id="ARBA00001933"/>
    </source>
</evidence>
<dbReference type="InterPro" id="IPR029066">
    <property type="entry name" value="PLP-binding_barrel"/>
</dbReference>
<dbReference type="InterPro" id="IPR009006">
    <property type="entry name" value="Ala_racemase/Decarboxylase_C"/>
</dbReference>
<comment type="similarity">
    <text evidence="4">Belongs to the Orn/Lys/Arg decarboxylase class-II family.</text>
</comment>